<name>A0A0F8ZY49_9ZZZZ</name>
<gene>
    <name evidence="1" type="ORF">LCGC14_2915040</name>
</gene>
<evidence type="ECO:0000313" key="1">
    <source>
        <dbReference type="EMBL" id="KKK71324.1"/>
    </source>
</evidence>
<organism evidence="1">
    <name type="scientific">marine sediment metagenome</name>
    <dbReference type="NCBI Taxonomy" id="412755"/>
    <lineage>
        <taxon>unclassified sequences</taxon>
        <taxon>metagenomes</taxon>
        <taxon>ecological metagenomes</taxon>
    </lineage>
</organism>
<accession>A0A0F8ZY49</accession>
<reference evidence="1" key="1">
    <citation type="journal article" date="2015" name="Nature">
        <title>Complex archaea that bridge the gap between prokaryotes and eukaryotes.</title>
        <authorList>
            <person name="Spang A."/>
            <person name="Saw J.H."/>
            <person name="Jorgensen S.L."/>
            <person name="Zaremba-Niedzwiedzka K."/>
            <person name="Martijn J."/>
            <person name="Lind A.E."/>
            <person name="van Eijk R."/>
            <person name="Schleper C."/>
            <person name="Guy L."/>
            <person name="Ettema T.J."/>
        </authorList>
    </citation>
    <scope>NUCLEOTIDE SEQUENCE</scope>
</reference>
<dbReference type="AlphaFoldDB" id="A0A0F8ZY49"/>
<comment type="caution">
    <text evidence="1">The sequence shown here is derived from an EMBL/GenBank/DDBJ whole genome shotgun (WGS) entry which is preliminary data.</text>
</comment>
<sequence>MFFNPANLRYEIEDLVNEREKLRLYVNLINKSVGPSNETIYEILWAAERWQSEVPGKGVNIYVDNALKLTRKEINNRVSKLEEIKQLRKELPTTAIKAWCGYSPKNILPGDEEKIKLLISSFREITNSYQSYLLNITSENAIPLQLNMKVVLDVLAKINIQVFSKIPDNFDEKIAKKFIDSKAITVLNELEAGISDHGKLMLIVNEVFLEKTELTVTKIKQIQNASGELVLLGLKDMVINNIDETINTAKKVQEYLNELIDI</sequence>
<dbReference type="EMBL" id="LAZR01057791">
    <property type="protein sequence ID" value="KKK71324.1"/>
    <property type="molecule type" value="Genomic_DNA"/>
</dbReference>
<feature type="non-terminal residue" evidence="1">
    <location>
        <position position="262"/>
    </location>
</feature>
<protein>
    <submittedName>
        <fullName evidence="1">Uncharacterized protein</fullName>
    </submittedName>
</protein>
<proteinExistence type="predicted"/>